<keyword evidence="4" id="KW-1185">Reference proteome</keyword>
<evidence type="ECO:0000313" key="3">
    <source>
        <dbReference type="EMBL" id="RKN84993.1"/>
    </source>
</evidence>
<dbReference type="AlphaFoldDB" id="A0A3B0CHZ0"/>
<reference evidence="3 4" key="1">
    <citation type="journal article" date="2007" name="Int. J. Syst. Evol. Microbiol.">
        <title>Paenibacillus ginsengarvi sp. nov., isolated from soil from ginseng cultivation.</title>
        <authorList>
            <person name="Yoon M.H."/>
            <person name="Ten L.N."/>
            <person name="Im W.T."/>
        </authorList>
    </citation>
    <scope>NUCLEOTIDE SEQUENCE [LARGE SCALE GENOMIC DNA]</scope>
    <source>
        <strain evidence="3 4">KCTC 13059</strain>
    </source>
</reference>
<dbReference type="Gene3D" id="1.10.1660.10">
    <property type="match status" value="1"/>
</dbReference>
<dbReference type="PANTHER" id="PTHR30204:SF90">
    <property type="entry name" value="HTH-TYPE TRANSCRIPTIONAL ACTIVATOR MTA"/>
    <property type="match status" value="1"/>
</dbReference>
<dbReference type="InterPro" id="IPR012925">
    <property type="entry name" value="TipAS_dom"/>
</dbReference>
<evidence type="ECO:0000256" key="1">
    <source>
        <dbReference type="ARBA" id="ARBA00023125"/>
    </source>
</evidence>
<dbReference type="Pfam" id="PF07739">
    <property type="entry name" value="TipAS"/>
    <property type="match status" value="1"/>
</dbReference>
<keyword evidence="1" id="KW-0238">DNA-binding</keyword>
<dbReference type="Proteomes" id="UP000282311">
    <property type="component" value="Unassembled WGS sequence"/>
</dbReference>
<protein>
    <submittedName>
        <fullName evidence="3">MerR family transcriptional regulator</fullName>
    </submittedName>
</protein>
<dbReference type="GO" id="GO:0003677">
    <property type="term" value="F:DNA binding"/>
    <property type="evidence" value="ECO:0007669"/>
    <property type="project" value="UniProtKB-KW"/>
</dbReference>
<gene>
    <name evidence="3" type="ORF">D7M11_10745</name>
</gene>
<evidence type="ECO:0000313" key="4">
    <source>
        <dbReference type="Proteomes" id="UP000282311"/>
    </source>
</evidence>
<dbReference type="Pfam" id="PF13411">
    <property type="entry name" value="MerR_1"/>
    <property type="match status" value="1"/>
</dbReference>
<proteinExistence type="predicted"/>
<dbReference type="SUPFAM" id="SSF46955">
    <property type="entry name" value="Putative DNA-binding domain"/>
    <property type="match status" value="1"/>
</dbReference>
<dbReference type="SMART" id="SM00422">
    <property type="entry name" value="HTH_MERR"/>
    <property type="match status" value="1"/>
</dbReference>
<feature type="domain" description="HTH merR-type" evidence="2">
    <location>
        <begin position="5"/>
        <end position="74"/>
    </location>
</feature>
<comment type="caution">
    <text evidence="3">The sequence shown here is derived from an EMBL/GenBank/DDBJ whole genome shotgun (WGS) entry which is preliminary data.</text>
</comment>
<sequence length="248" mass="28676">MNRHLMKIGDVAKLVGVSIRTLRHYHEIGLLIPGHLTEGGHRLYTEKDIQNLYQIMALKNFGFALEEIRDMLGTTNSDPSLLIHIQLEKANEALTKQMEICKALQEIQQSLENCRSPSVQEMAEIIMMMQMNTKQYLSEEQITWLKLRYKSSSEQEQQREEEWFSFIEQLKKCKAEQIAADAPQVQMLADYWTAFIQSTTGNNAELNDAVHRFHADNSHHQMNYGLSTELFAYLQQILLARKANKSTT</sequence>
<organism evidence="3 4">
    <name type="scientific">Paenibacillus ginsengarvi</name>
    <dbReference type="NCBI Taxonomy" id="400777"/>
    <lineage>
        <taxon>Bacteria</taxon>
        <taxon>Bacillati</taxon>
        <taxon>Bacillota</taxon>
        <taxon>Bacilli</taxon>
        <taxon>Bacillales</taxon>
        <taxon>Paenibacillaceae</taxon>
        <taxon>Paenibacillus</taxon>
    </lineage>
</organism>
<dbReference type="OrthoDB" id="1894615at2"/>
<accession>A0A3B0CHZ0</accession>
<dbReference type="InterPro" id="IPR000551">
    <property type="entry name" value="MerR-type_HTH_dom"/>
</dbReference>
<dbReference type="EMBL" id="RBAH01000006">
    <property type="protein sequence ID" value="RKN84993.1"/>
    <property type="molecule type" value="Genomic_DNA"/>
</dbReference>
<dbReference type="RefSeq" id="WP_120747198.1">
    <property type="nucleotide sequence ID" value="NZ_RBAH01000006.1"/>
</dbReference>
<evidence type="ECO:0000259" key="2">
    <source>
        <dbReference type="PROSITE" id="PS50937"/>
    </source>
</evidence>
<name>A0A3B0CHZ0_9BACL</name>
<dbReference type="PRINTS" id="PR00040">
    <property type="entry name" value="HTHMERR"/>
</dbReference>
<dbReference type="PANTHER" id="PTHR30204">
    <property type="entry name" value="REDOX-CYCLING DRUG-SENSING TRANSCRIPTIONAL ACTIVATOR SOXR"/>
    <property type="match status" value="1"/>
</dbReference>
<dbReference type="InterPro" id="IPR047057">
    <property type="entry name" value="MerR_fam"/>
</dbReference>
<dbReference type="InterPro" id="IPR009061">
    <property type="entry name" value="DNA-bd_dom_put_sf"/>
</dbReference>
<dbReference type="GO" id="GO:0003700">
    <property type="term" value="F:DNA-binding transcription factor activity"/>
    <property type="evidence" value="ECO:0007669"/>
    <property type="project" value="InterPro"/>
</dbReference>
<dbReference type="PROSITE" id="PS50937">
    <property type="entry name" value="HTH_MERR_2"/>
    <property type="match status" value="1"/>
</dbReference>